<dbReference type="Proteomes" id="UP000292423">
    <property type="component" value="Unassembled WGS sequence"/>
</dbReference>
<feature type="transmembrane region" description="Helical" evidence="1">
    <location>
        <begin position="90"/>
        <end position="113"/>
    </location>
</feature>
<organism evidence="2 3">
    <name type="scientific">Fluviicoccus keumensis</name>
    <dbReference type="NCBI Taxonomy" id="1435465"/>
    <lineage>
        <taxon>Bacteria</taxon>
        <taxon>Pseudomonadati</taxon>
        <taxon>Pseudomonadota</taxon>
        <taxon>Gammaproteobacteria</taxon>
        <taxon>Moraxellales</taxon>
        <taxon>Moraxellaceae</taxon>
        <taxon>Fluviicoccus</taxon>
    </lineage>
</organism>
<evidence type="ECO:0000313" key="2">
    <source>
        <dbReference type="EMBL" id="RZU36842.1"/>
    </source>
</evidence>
<evidence type="ECO:0000313" key="3">
    <source>
        <dbReference type="Proteomes" id="UP000292423"/>
    </source>
</evidence>
<keyword evidence="1" id="KW-0472">Membrane</keyword>
<keyword evidence="1" id="KW-1133">Transmembrane helix</keyword>
<reference evidence="2 3" key="1">
    <citation type="submission" date="2019-02" db="EMBL/GenBank/DDBJ databases">
        <title>Genomic Encyclopedia of Type Strains, Phase IV (KMG-IV): sequencing the most valuable type-strain genomes for metagenomic binning, comparative biology and taxonomic classification.</title>
        <authorList>
            <person name="Goeker M."/>
        </authorList>
    </citation>
    <scope>NUCLEOTIDE SEQUENCE [LARGE SCALE GENOMIC DNA]</scope>
    <source>
        <strain evidence="2 3">DSM 105135</strain>
    </source>
</reference>
<sequence>MNGFWGGIRRAMCLVPAVAGAAETESRQITLPSVVIDYSGEAVTIFRMQGMLAAEGLLVIAALVLAARLWAMRRKVSGEGAVAASRVSMVWTLFFLLLGAMMALAGLRVWVFLRVFH</sequence>
<gene>
    <name evidence="2" type="ORF">EV700_3055</name>
</gene>
<dbReference type="EMBL" id="SHKX01000016">
    <property type="protein sequence ID" value="RZU36842.1"/>
    <property type="molecule type" value="Genomic_DNA"/>
</dbReference>
<name>A0A4Q7YH59_9GAMM</name>
<keyword evidence="3" id="KW-1185">Reference proteome</keyword>
<evidence type="ECO:0000256" key="1">
    <source>
        <dbReference type="SAM" id="Phobius"/>
    </source>
</evidence>
<feature type="transmembrane region" description="Helical" evidence="1">
    <location>
        <begin position="50"/>
        <end position="70"/>
    </location>
</feature>
<proteinExistence type="predicted"/>
<comment type="caution">
    <text evidence="2">The sequence shown here is derived from an EMBL/GenBank/DDBJ whole genome shotgun (WGS) entry which is preliminary data.</text>
</comment>
<dbReference type="AlphaFoldDB" id="A0A4Q7YH59"/>
<keyword evidence="1" id="KW-0812">Transmembrane</keyword>
<protein>
    <submittedName>
        <fullName evidence="2">Uncharacterized protein</fullName>
    </submittedName>
</protein>
<accession>A0A4Q7YH59</accession>